<keyword evidence="1" id="KW-0472">Membrane</keyword>
<dbReference type="Proteomes" id="UP000177564">
    <property type="component" value="Unassembled WGS sequence"/>
</dbReference>
<evidence type="ECO:0000256" key="1">
    <source>
        <dbReference type="SAM" id="Phobius"/>
    </source>
</evidence>
<feature type="transmembrane region" description="Helical" evidence="1">
    <location>
        <begin position="127"/>
        <end position="147"/>
    </location>
</feature>
<gene>
    <name evidence="3" type="ORF">A3D68_01480</name>
</gene>
<accession>A0A1F4XQ59</accession>
<feature type="domain" description="DUF5671" evidence="2">
    <location>
        <begin position="10"/>
        <end position="140"/>
    </location>
</feature>
<dbReference type="AlphaFoldDB" id="A0A1F4XQ59"/>
<dbReference type="STRING" id="1797240.A3D68_01480"/>
<evidence type="ECO:0000313" key="3">
    <source>
        <dbReference type="EMBL" id="OGC83859.1"/>
    </source>
</evidence>
<keyword evidence="1" id="KW-0812">Transmembrane</keyword>
<protein>
    <recommendedName>
        <fullName evidence="2">DUF5671 domain-containing protein</fullName>
    </recommendedName>
</protein>
<feature type="transmembrane region" description="Helical" evidence="1">
    <location>
        <begin position="168"/>
        <end position="187"/>
    </location>
</feature>
<evidence type="ECO:0000313" key="4">
    <source>
        <dbReference type="Proteomes" id="UP000177564"/>
    </source>
</evidence>
<feature type="transmembrane region" description="Helical" evidence="1">
    <location>
        <begin position="12"/>
        <end position="35"/>
    </location>
</feature>
<sequence length="313" mass="35341">MQPKTTPKDFFLWAGAMVTLYASVFSLITLLFNYIDYTFPNVLNYYASNPYQSGMSYQIASLIILFPTFLIIMRIIRKGIQADATRAEVWVRRWALYLTLFVAGATIVIDLIVLLNTFLSGGDLTTAFILRVLVVLLVAGAGFLHFLADLRGYWNRFPERAQMVGWGVGALILASIVSGFFIIGTPWQAREYRLDEQRINDLQMLQSEITGYFQQKRVVPTSLSQLSDPLLYFTVPTDPKTGEPYEYTKTSNLGFELCATFNSTSRDSATMARTAPIMMGGKGVADSWQHEAGRVCFQRSIDPDFFPQQPVKY</sequence>
<organism evidence="3 4">
    <name type="scientific">Candidatus Adlerbacteria bacterium RIFCSPHIGHO2_02_FULL_52_17</name>
    <dbReference type="NCBI Taxonomy" id="1797240"/>
    <lineage>
        <taxon>Bacteria</taxon>
        <taxon>Candidatus Adleribacteriota</taxon>
    </lineage>
</organism>
<name>A0A1F4XQ59_9BACT</name>
<dbReference type="InterPro" id="IPR043728">
    <property type="entry name" value="DUF5671"/>
</dbReference>
<proteinExistence type="predicted"/>
<reference evidence="3 4" key="1">
    <citation type="journal article" date="2016" name="Nat. Commun.">
        <title>Thousands of microbial genomes shed light on interconnected biogeochemical processes in an aquifer system.</title>
        <authorList>
            <person name="Anantharaman K."/>
            <person name="Brown C.T."/>
            <person name="Hug L.A."/>
            <person name="Sharon I."/>
            <person name="Castelle C.J."/>
            <person name="Probst A.J."/>
            <person name="Thomas B.C."/>
            <person name="Singh A."/>
            <person name="Wilkins M.J."/>
            <person name="Karaoz U."/>
            <person name="Brodie E.L."/>
            <person name="Williams K.H."/>
            <person name="Hubbard S.S."/>
            <person name="Banfield J.F."/>
        </authorList>
    </citation>
    <scope>NUCLEOTIDE SEQUENCE [LARGE SCALE GENOMIC DNA]</scope>
</reference>
<feature type="transmembrane region" description="Helical" evidence="1">
    <location>
        <begin position="94"/>
        <end position="115"/>
    </location>
</feature>
<comment type="caution">
    <text evidence="3">The sequence shown here is derived from an EMBL/GenBank/DDBJ whole genome shotgun (WGS) entry which is preliminary data.</text>
</comment>
<dbReference type="EMBL" id="MEWU01000008">
    <property type="protein sequence ID" value="OGC83859.1"/>
    <property type="molecule type" value="Genomic_DNA"/>
</dbReference>
<feature type="transmembrane region" description="Helical" evidence="1">
    <location>
        <begin position="55"/>
        <end position="73"/>
    </location>
</feature>
<evidence type="ECO:0000259" key="2">
    <source>
        <dbReference type="Pfam" id="PF18920"/>
    </source>
</evidence>
<dbReference type="Pfam" id="PF18920">
    <property type="entry name" value="DUF5671"/>
    <property type="match status" value="1"/>
</dbReference>
<keyword evidence="1" id="KW-1133">Transmembrane helix</keyword>